<feature type="chain" id="PRO_5011449058" evidence="6">
    <location>
        <begin position="24"/>
        <end position="211"/>
    </location>
</feature>
<dbReference type="AlphaFoldDB" id="A0A1G6DHG6"/>
<dbReference type="InterPro" id="IPR051692">
    <property type="entry name" value="OMP-like"/>
</dbReference>
<evidence type="ECO:0000313" key="9">
    <source>
        <dbReference type="Proteomes" id="UP000199071"/>
    </source>
</evidence>
<keyword evidence="3" id="KW-0472">Membrane</keyword>
<evidence type="ECO:0000256" key="2">
    <source>
        <dbReference type="ARBA" id="ARBA00022729"/>
    </source>
</evidence>
<evidence type="ECO:0000313" key="8">
    <source>
        <dbReference type="EMBL" id="SDB44604.1"/>
    </source>
</evidence>
<comment type="subcellular location">
    <subcellularLocation>
        <location evidence="1">Cell outer membrane</location>
    </subcellularLocation>
</comment>
<evidence type="ECO:0000256" key="5">
    <source>
        <dbReference type="ARBA" id="ARBA00038306"/>
    </source>
</evidence>
<gene>
    <name evidence="8" type="ORF">SAMN02982931_03402</name>
</gene>
<dbReference type="EMBL" id="FMXQ01000007">
    <property type="protein sequence ID" value="SDB44604.1"/>
    <property type="molecule type" value="Genomic_DNA"/>
</dbReference>
<evidence type="ECO:0000256" key="6">
    <source>
        <dbReference type="SAM" id="SignalP"/>
    </source>
</evidence>
<keyword evidence="9" id="KW-1185">Reference proteome</keyword>
<evidence type="ECO:0000256" key="4">
    <source>
        <dbReference type="ARBA" id="ARBA00023237"/>
    </source>
</evidence>
<dbReference type="PANTHER" id="PTHR34001:SF3">
    <property type="entry name" value="BLL7405 PROTEIN"/>
    <property type="match status" value="1"/>
</dbReference>
<dbReference type="PANTHER" id="PTHR34001">
    <property type="entry name" value="BLL7405 PROTEIN"/>
    <property type="match status" value="1"/>
</dbReference>
<protein>
    <submittedName>
        <fullName evidence="8">Outer membrane immunogenic protein</fullName>
    </submittedName>
</protein>
<evidence type="ECO:0000256" key="1">
    <source>
        <dbReference type="ARBA" id="ARBA00004442"/>
    </source>
</evidence>
<dbReference type="Pfam" id="PF13505">
    <property type="entry name" value="OMP_b-brl"/>
    <property type="match status" value="1"/>
</dbReference>
<organism evidence="8 9">
    <name type="scientific">Bauldia litoralis</name>
    <dbReference type="NCBI Taxonomy" id="665467"/>
    <lineage>
        <taxon>Bacteria</taxon>
        <taxon>Pseudomonadati</taxon>
        <taxon>Pseudomonadota</taxon>
        <taxon>Alphaproteobacteria</taxon>
        <taxon>Hyphomicrobiales</taxon>
        <taxon>Kaistiaceae</taxon>
        <taxon>Bauldia</taxon>
    </lineage>
</organism>
<dbReference type="Proteomes" id="UP000199071">
    <property type="component" value="Unassembled WGS sequence"/>
</dbReference>
<sequence length="211" mass="21767">MSRMRILGASLLALSIGTGAAGAADIYNPPAPEIIYNPTPAFTWTGGYLGGLVGYGWGQPKSKGKSWDADGWVGGVYGGYNFQPSANFVLGLESDLTATGMSGKSAGVSMSDYWNGTVRARAGIAFDRFLVYGTGGLAVGSLKVKNGGKSDTNARAGLTVGGGVEAALTDTVLGRIEYRYTDFGGDTYNTSPKTKASFSSSQVLVGIGVKF</sequence>
<dbReference type="InterPro" id="IPR011250">
    <property type="entry name" value="OMP/PagP_B-barrel"/>
</dbReference>
<accession>A0A1G6DHG6</accession>
<proteinExistence type="inferred from homology"/>
<comment type="similarity">
    <text evidence="5">Belongs to the Omp25/RopB family.</text>
</comment>
<dbReference type="RefSeq" id="WP_090878108.1">
    <property type="nucleotide sequence ID" value="NZ_FMXQ01000007.1"/>
</dbReference>
<feature type="signal peptide" evidence="6">
    <location>
        <begin position="1"/>
        <end position="23"/>
    </location>
</feature>
<feature type="domain" description="Outer membrane protein beta-barrel" evidence="7">
    <location>
        <begin position="25"/>
        <end position="211"/>
    </location>
</feature>
<dbReference type="GO" id="GO:0009279">
    <property type="term" value="C:cell outer membrane"/>
    <property type="evidence" value="ECO:0007669"/>
    <property type="project" value="UniProtKB-SubCell"/>
</dbReference>
<dbReference type="SUPFAM" id="SSF56925">
    <property type="entry name" value="OMPA-like"/>
    <property type="match status" value="1"/>
</dbReference>
<dbReference type="OrthoDB" id="9815357at2"/>
<keyword evidence="4" id="KW-0998">Cell outer membrane</keyword>
<name>A0A1G6DHG6_9HYPH</name>
<dbReference type="Gene3D" id="2.40.160.20">
    <property type="match status" value="1"/>
</dbReference>
<dbReference type="InterPro" id="IPR027385">
    <property type="entry name" value="Beta-barrel_OMP"/>
</dbReference>
<evidence type="ECO:0000256" key="3">
    <source>
        <dbReference type="ARBA" id="ARBA00023136"/>
    </source>
</evidence>
<dbReference type="STRING" id="665467.SAMN02982931_03402"/>
<keyword evidence="2 6" id="KW-0732">Signal</keyword>
<evidence type="ECO:0000259" key="7">
    <source>
        <dbReference type="Pfam" id="PF13505"/>
    </source>
</evidence>
<reference evidence="8 9" key="1">
    <citation type="submission" date="2016-10" db="EMBL/GenBank/DDBJ databases">
        <authorList>
            <person name="de Groot N.N."/>
        </authorList>
    </citation>
    <scope>NUCLEOTIDE SEQUENCE [LARGE SCALE GENOMIC DNA]</scope>
    <source>
        <strain evidence="8 9">ATCC 35022</strain>
    </source>
</reference>